<dbReference type="Proteomes" id="UP000653674">
    <property type="component" value="Unassembled WGS sequence"/>
</dbReference>
<dbReference type="AlphaFoldDB" id="A0A8J3LLM6"/>
<sequence>MAIFADLRDCGSEFCRRAWLHLLNIGGRQSVRGHLTADVRDRGVQPCCGSTLVAVGLTGQRGRADAERACHCGNQGRRGWYSARFDFRQQAVRDVGAIGQLSARETAHLSPGSDTCADPLVILHGSIVARCRGVMGA</sequence>
<accession>A0A8J3LLM6</accession>
<evidence type="ECO:0000313" key="2">
    <source>
        <dbReference type="Proteomes" id="UP000653674"/>
    </source>
</evidence>
<proteinExistence type="predicted"/>
<evidence type="ECO:0000313" key="1">
    <source>
        <dbReference type="EMBL" id="GIG73589.1"/>
    </source>
</evidence>
<comment type="caution">
    <text evidence="1">The sequence shown here is derived from an EMBL/GenBank/DDBJ whole genome shotgun (WGS) entry which is preliminary data.</text>
</comment>
<organism evidence="1 2">
    <name type="scientific">Planosporangium flavigriseum</name>
    <dbReference type="NCBI Taxonomy" id="373681"/>
    <lineage>
        <taxon>Bacteria</taxon>
        <taxon>Bacillati</taxon>
        <taxon>Actinomycetota</taxon>
        <taxon>Actinomycetes</taxon>
        <taxon>Micromonosporales</taxon>
        <taxon>Micromonosporaceae</taxon>
        <taxon>Planosporangium</taxon>
    </lineage>
</organism>
<protein>
    <submittedName>
        <fullName evidence="1">Uncharacterized protein</fullName>
    </submittedName>
</protein>
<reference evidence="1" key="1">
    <citation type="submission" date="2021-01" db="EMBL/GenBank/DDBJ databases">
        <title>Whole genome shotgun sequence of Planosporangium flavigriseum NBRC 105377.</title>
        <authorList>
            <person name="Komaki H."/>
            <person name="Tamura T."/>
        </authorList>
    </citation>
    <scope>NUCLEOTIDE SEQUENCE</scope>
    <source>
        <strain evidence="1">NBRC 105377</strain>
    </source>
</reference>
<keyword evidence="2" id="KW-1185">Reference proteome</keyword>
<name>A0A8J3LLM6_9ACTN</name>
<gene>
    <name evidence="1" type="ORF">Pfl04_19930</name>
</gene>
<dbReference type="EMBL" id="BONU01000010">
    <property type="protein sequence ID" value="GIG73589.1"/>
    <property type="molecule type" value="Genomic_DNA"/>
</dbReference>